<feature type="domain" description="Glycosyltransferase RgtA/B/C/D-like" evidence="9">
    <location>
        <begin position="63"/>
        <end position="225"/>
    </location>
</feature>
<sequence length="510" mass="53154">MTVGTASLPLRTPHSDTRLPLGAWLVAAVTVLALLAVAGRYGFHGDEFYFVETGRHLQAAAPDNPMLVPYLAAGWYALVGGHLWAFRILPALAIGCYVLVGGLTARTYGAGRRAQVAACVAVALTSAPLASGHLFETTTFDLLATATTLWLLIRAIRIEDARWAPWLAVGVAAGIALEIKVMIALVLVCCLIGILLLGPRQVLAGPRVWAAAGIALLIGAPNLIWQATHGFPMLGVAANIAGGGSTSSTSRAMLIPSILLDIGPVISVVFVVGLVVLLGRDRRHRDGWLAAGFGIFVVLLLLTGGKAYYSGGFDPAVLAAGAGPALAWVLRGRLLRQAVVVAVLVVSVVVTAVLALPLARPGSTLFAVARTVNPDLASEIGWPAYVGEVGRVAGSIPPSARSQTVIVAQSYALAGALDVLGPSTGAPLPKVYSGHNGYWFWGPPPASATDAIVIGDFTPAQLATAYGHCELRATVTADGVDNDLAGTKIYWCTGLRQPWSELWPRLKSFA</sequence>
<keyword evidence="6 8" id="KW-1133">Transmembrane helix</keyword>
<gene>
    <name evidence="10" type="ORF">GCM10022236_08730</name>
</gene>
<reference evidence="11" key="1">
    <citation type="journal article" date="2019" name="Int. J. Syst. Evol. Microbiol.">
        <title>The Global Catalogue of Microorganisms (GCM) 10K type strain sequencing project: providing services to taxonomists for standard genome sequencing and annotation.</title>
        <authorList>
            <consortium name="The Broad Institute Genomics Platform"/>
            <consortium name="The Broad Institute Genome Sequencing Center for Infectious Disease"/>
            <person name="Wu L."/>
            <person name="Ma J."/>
        </authorList>
    </citation>
    <scope>NUCLEOTIDE SEQUENCE [LARGE SCALE GENOMIC DNA]</scope>
    <source>
        <strain evidence="11">JCM 16929</strain>
    </source>
</reference>
<dbReference type="InterPro" id="IPR038731">
    <property type="entry name" value="RgtA/B/C-like"/>
</dbReference>
<keyword evidence="4" id="KW-0808">Transferase</keyword>
<comment type="caution">
    <text evidence="10">The sequence shown here is derived from an EMBL/GenBank/DDBJ whole genome shotgun (WGS) entry which is preliminary data.</text>
</comment>
<protein>
    <submittedName>
        <fullName evidence="10">Glycosyltransferase family 39 protein</fullName>
    </submittedName>
</protein>
<feature type="transmembrane region" description="Helical" evidence="8">
    <location>
        <begin position="21"/>
        <end position="43"/>
    </location>
</feature>
<evidence type="ECO:0000256" key="4">
    <source>
        <dbReference type="ARBA" id="ARBA00022679"/>
    </source>
</evidence>
<dbReference type="PANTHER" id="PTHR33908:SF11">
    <property type="entry name" value="MEMBRANE PROTEIN"/>
    <property type="match status" value="1"/>
</dbReference>
<evidence type="ECO:0000256" key="3">
    <source>
        <dbReference type="ARBA" id="ARBA00022676"/>
    </source>
</evidence>
<proteinExistence type="predicted"/>
<feature type="transmembrane region" description="Helical" evidence="8">
    <location>
        <begin position="254"/>
        <end position="277"/>
    </location>
</feature>
<evidence type="ECO:0000259" key="9">
    <source>
        <dbReference type="Pfam" id="PF13231"/>
    </source>
</evidence>
<dbReference type="Pfam" id="PF13231">
    <property type="entry name" value="PMT_2"/>
    <property type="match status" value="1"/>
</dbReference>
<dbReference type="EMBL" id="BAABAB010000006">
    <property type="protein sequence ID" value="GAA3609334.1"/>
    <property type="molecule type" value="Genomic_DNA"/>
</dbReference>
<evidence type="ECO:0000256" key="2">
    <source>
        <dbReference type="ARBA" id="ARBA00022475"/>
    </source>
</evidence>
<dbReference type="PANTHER" id="PTHR33908">
    <property type="entry name" value="MANNOSYLTRANSFERASE YKCB-RELATED"/>
    <property type="match status" value="1"/>
</dbReference>
<keyword evidence="5 8" id="KW-0812">Transmembrane</keyword>
<evidence type="ECO:0000256" key="8">
    <source>
        <dbReference type="SAM" id="Phobius"/>
    </source>
</evidence>
<feature type="transmembrane region" description="Helical" evidence="8">
    <location>
        <begin position="84"/>
        <end position="104"/>
    </location>
</feature>
<feature type="transmembrane region" description="Helical" evidence="8">
    <location>
        <begin position="116"/>
        <end position="135"/>
    </location>
</feature>
<accession>A0ABP6ZGT1</accession>
<evidence type="ECO:0000313" key="11">
    <source>
        <dbReference type="Proteomes" id="UP001501490"/>
    </source>
</evidence>
<keyword evidence="7 8" id="KW-0472">Membrane</keyword>
<evidence type="ECO:0000313" key="10">
    <source>
        <dbReference type="EMBL" id="GAA3609334.1"/>
    </source>
</evidence>
<evidence type="ECO:0000256" key="7">
    <source>
        <dbReference type="ARBA" id="ARBA00023136"/>
    </source>
</evidence>
<name>A0ABP6ZGT1_9ACTN</name>
<organism evidence="10 11">
    <name type="scientific">Microlunatus ginsengisoli</name>
    <dbReference type="NCBI Taxonomy" id="363863"/>
    <lineage>
        <taxon>Bacteria</taxon>
        <taxon>Bacillati</taxon>
        <taxon>Actinomycetota</taxon>
        <taxon>Actinomycetes</taxon>
        <taxon>Propionibacteriales</taxon>
        <taxon>Propionibacteriaceae</taxon>
        <taxon>Microlunatus</taxon>
    </lineage>
</organism>
<dbReference type="RefSeq" id="WP_344801868.1">
    <property type="nucleotide sequence ID" value="NZ_BAABAB010000006.1"/>
</dbReference>
<evidence type="ECO:0000256" key="1">
    <source>
        <dbReference type="ARBA" id="ARBA00004651"/>
    </source>
</evidence>
<feature type="transmembrane region" description="Helical" evidence="8">
    <location>
        <begin position="166"/>
        <end position="196"/>
    </location>
</feature>
<feature type="transmembrane region" description="Helical" evidence="8">
    <location>
        <begin position="315"/>
        <end position="331"/>
    </location>
</feature>
<dbReference type="Proteomes" id="UP001501490">
    <property type="component" value="Unassembled WGS sequence"/>
</dbReference>
<evidence type="ECO:0000256" key="6">
    <source>
        <dbReference type="ARBA" id="ARBA00022989"/>
    </source>
</evidence>
<evidence type="ECO:0000256" key="5">
    <source>
        <dbReference type="ARBA" id="ARBA00022692"/>
    </source>
</evidence>
<keyword evidence="2" id="KW-1003">Cell membrane</keyword>
<feature type="transmembrane region" description="Helical" evidence="8">
    <location>
        <begin position="289"/>
        <end position="309"/>
    </location>
</feature>
<keyword evidence="3" id="KW-0328">Glycosyltransferase</keyword>
<comment type="subcellular location">
    <subcellularLocation>
        <location evidence="1">Cell membrane</location>
        <topology evidence="1">Multi-pass membrane protein</topology>
    </subcellularLocation>
</comment>
<dbReference type="InterPro" id="IPR050297">
    <property type="entry name" value="LipidA_mod_glycosyltrf_83"/>
</dbReference>
<keyword evidence="11" id="KW-1185">Reference proteome</keyword>
<feature type="transmembrane region" description="Helical" evidence="8">
    <location>
        <begin position="208"/>
        <end position="225"/>
    </location>
</feature>
<feature type="transmembrane region" description="Helical" evidence="8">
    <location>
        <begin position="338"/>
        <end position="359"/>
    </location>
</feature>